<keyword evidence="5" id="KW-0276">Fatty acid metabolism</keyword>
<dbReference type="PANTHER" id="PTHR43612">
    <property type="entry name" value="TRIFUNCTIONAL ENZYME SUBUNIT ALPHA"/>
    <property type="match status" value="1"/>
</dbReference>
<evidence type="ECO:0000256" key="4">
    <source>
        <dbReference type="ARBA" id="ARBA00012076"/>
    </source>
</evidence>
<keyword evidence="8" id="KW-0520">NAD</keyword>
<reference evidence="14 15" key="1">
    <citation type="submission" date="2018-06" db="EMBL/GenBank/DDBJ databases">
        <title>Lujinxingia sediminis gen. nov. sp. nov., a new facultative anaerobic member of the class Deltaproteobacteria, and proposal of Lujinxingaceae fam. nov.</title>
        <authorList>
            <person name="Guo L.-Y."/>
            <person name="Li C.-M."/>
            <person name="Wang S."/>
            <person name="Du Z.-J."/>
        </authorList>
    </citation>
    <scope>NUCLEOTIDE SEQUENCE [LARGE SCALE GENOMIC DNA]</scope>
    <source>
        <strain evidence="14 15">FA350</strain>
    </source>
</reference>
<keyword evidence="15" id="KW-1185">Reference proteome</keyword>
<dbReference type="Pfam" id="PF00725">
    <property type="entry name" value="3HCDH"/>
    <property type="match status" value="2"/>
</dbReference>
<dbReference type="SUPFAM" id="SSF52096">
    <property type="entry name" value="ClpP/crotonase"/>
    <property type="match status" value="1"/>
</dbReference>
<evidence type="ECO:0000256" key="2">
    <source>
        <dbReference type="ARBA" id="ARBA00007005"/>
    </source>
</evidence>
<evidence type="ECO:0000256" key="11">
    <source>
        <dbReference type="ARBA" id="ARBA00023268"/>
    </source>
</evidence>
<comment type="pathway">
    <text evidence="1">Lipid metabolism; fatty acid beta-oxidation.</text>
</comment>
<dbReference type="InterPro" id="IPR036291">
    <property type="entry name" value="NAD(P)-bd_dom_sf"/>
</dbReference>
<dbReference type="Proteomes" id="UP000249799">
    <property type="component" value="Chromosome"/>
</dbReference>
<evidence type="ECO:0000256" key="8">
    <source>
        <dbReference type="ARBA" id="ARBA00023027"/>
    </source>
</evidence>
<dbReference type="EC" id="4.2.1.17" evidence="4"/>
<comment type="similarity">
    <text evidence="2">In the central section; belongs to the 3-hydroxyacyl-CoA dehydrogenase family.</text>
</comment>
<dbReference type="FunFam" id="3.40.50.720:FF:000009">
    <property type="entry name" value="Fatty oxidation complex, alpha subunit"/>
    <property type="match status" value="1"/>
</dbReference>
<dbReference type="GO" id="GO:0004300">
    <property type="term" value="F:enoyl-CoA hydratase activity"/>
    <property type="evidence" value="ECO:0007669"/>
    <property type="project" value="UniProtKB-EC"/>
</dbReference>
<sequence length="722" mass="78497">MSQDTQPEYASLRIEEGIAYICIDVADKSVNTLSTPMTGRFEEILDELQDTPPIEGVVIYSGKAGHFVVGFDINELQELANNPQDILPMLKRGHALAARLESLKVPVVAAIDGTCLGGGLELAMACHARIVTNNKRSKLGLPEVQLGVIPGLGGTQRLPQLVGLQTGLDMILGSKQVDAQKAKRLGLVDDVVHPGILLQVAAETARKLYAAGDWQERHKSSISEYFSNPAEMVNLAAKTPARKLIFNQARELTRKKAGSHYPAPFRAIDAIEAGYRGGFEAGIEAESRAFDELVKTDVARNLINLFFMKQEVDKTSPIPWNTKAYPVDKIGVVGAGLMGAGIAQVAAYQGYAVRIKDVSDESIGRGLQYCKDLIDKLVRRKKISEPMGDVMFGHISGTTEYTGFAQTQMVIEAVFEDLDLKKSIIKDLEERLGDNAIVASNTSTLPITELAKASKRPENLLGMHFFSPVHKMPLLEIIRHPKTSSKAVATALEVGRKMGKTCIVVNDGPGFFTSRVIGAYINEAGWILQEGASIEAIDKAMTDWGFPVGPMKLVDEVGLDVALKAAGTLQDAFSKRWSSPTALKAVAADGRKGRKNKKGFYRYASGEADAVDETVYDLLPGGRERQDIDASVIQQRCWLAMLNECAYCLQEGIVEHPRDIDIGVIFGLGFPPFRGGILRHADSVGLARVAADMTKLAEEFGSRLKPAQIIVDKAEKNASFYA</sequence>
<evidence type="ECO:0000313" key="14">
    <source>
        <dbReference type="EMBL" id="AWV87892.1"/>
    </source>
</evidence>
<dbReference type="KEGG" id="bsed:DN745_00535"/>
<comment type="similarity">
    <text evidence="3">In the N-terminal section; belongs to the enoyl-CoA hydratase/isomerase family.</text>
</comment>
<dbReference type="SUPFAM" id="SSF51735">
    <property type="entry name" value="NAD(P)-binding Rossmann-fold domains"/>
    <property type="match status" value="1"/>
</dbReference>
<evidence type="ECO:0000256" key="12">
    <source>
        <dbReference type="ARBA" id="ARBA00049556"/>
    </source>
</evidence>
<evidence type="ECO:0000256" key="10">
    <source>
        <dbReference type="ARBA" id="ARBA00023239"/>
    </source>
</evidence>
<protein>
    <recommendedName>
        <fullName evidence="4">enoyl-CoA hydratase</fullName>
        <ecNumber evidence="4">4.2.1.17</ecNumber>
    </recommendedName>
</protein>
<dbReference type="InterPro" id="IPR008927">
    <property type="entry name" value="6-PGluconate_DH-like_C_sf"/>
</dbReference>
<evidence type="ECO:0000256" key="3">
    <source>
        <dbReference type="ARBA" id="ARBA00008750"/>
    </source>
</evidence>
<keyword evidence="14" id="KW-0413">Isomerase</keyword>
<dbReference type="GO" id="GO:0070403">
    <property type="term" value="F:NAD+ binding"/>
    <property type="evidence" value="ECO:0007669"/>
    <property type="project" value="InterPro"/>
</dbReference>
<dbReference type="Gene3D" id="1.10.1040.50">
    <property type="match status" value="1"/>
</dbReference>
<dbReference type="GO" id="GO:0016509">
    <property type="term" value="F:long-chain (3S)-3-hydroxyacyl-CoA dehydrogenase (NAD+) activity"/>
    <property type="evidence" value="ECO:0007669"/>
    <property type="project" value="TreeGrafter"/>
</dbReference>
<dbReference type="Gene3D" id="3.90.226.10">
    <property type="entry name" value="2-enoyl-CoA Hydratase, Chain A, domain 1"/>
    <property type="match status" value="1"/>
</dbReference>
<dbReference type="Pfam" id="PF00378">
    <property type="entry name" value="ECH_1"/>
    <property type="match status" value="1"/>
</dbReference>
<dbReference type="InterPro" id="IPR029045">
    <property type="entry name" value="ClpP/crotonase-like_dom_sf"/>
</dbReference>
<keyword evidence="11" id="KW-0511">Multifunctional enzyme</keyword>
<dbReference type="InterPro" id="IPR018376">
    <property type="entry name" value="Enoyl-CoA_hyd/isom_CS"/>
</dbReference>
<keyword evidence="10 14" id="KW-0456">Lyase</keyword>
<dbReference type="PROSITE" id="PS00166">
    <property type="entry name" value="ENOYL_COA_HYDRATASE"/>
    <property type="match status" value="1"/>
</dbReference>
<dbReference type="CDD" id="cd06558">
    <property type="entry name" value="crotonase-like"/>
    <property type="match status" value="1"/>
</dbReference>
<dbReference type="InterPro" id="IPR001753">
    <property type="entry name" value="Enoyl-CoA_hydra/iso"/>
</dbReference>
<dbReference type="AlphaFoldDB" id="A0A2Z4FG40"/>
<organism evidence="14 15">
    <name type="scientific">Bradymonas sediminis</name>
    <dbReference type="NCBI Taxonomy" id="1548548"/>
    <lineage>
        <taxon>Bacteria</taxon>
        <taxon>Deltaproteobacteria</taxon>
        <taxon>Bradymonadales</taxon>
        <taxon>Bradymonadaceae</taxon>
        <taxon>Bradymonas</taxon>
    </lineage>
</organism>
<dbReference type="InterPro" id="IPR006108">
    <property type="entry name" value="3HC_DH_C"/>
</dbReference>
<evidence type="ECO:0000313" key="15">
    <source>
        <dbReference type="Proteomes" id="UP000249799"/>
    </source>
</evidence>
<dbReference type="PANTHER" id="PTHR43612:SF3">
    <property type="entry name" value="TRIFUNCTIONAL ENZYME SUBUNIT ALPHA, MITOCHONDRIAL"/>
    <property type="match status" value="1"/>
</dbReference>
<dbReference type="UniPathway" id="UPA00659"/>
<dbReference type="GO" id="GO:0016853">
    <property type="term" value="F:isomerase activity"/>
    <property type="evidence" value="ECO:0007669"/>
    <property type="project" value="UniProtKB-KW"/>
</dbReference>
<accession>A0A2Z4FG40</accession>
<dbReference type="InterPro" id="IPR050136">
    <property type="entry name" value="FA_oxidation_alpha_subunit"/>
</dbReference>
<dbReference type="GO" id="GO:0006635">
    <property type="term" value="P:fatty acid beta-oxidation"/>
    <property type="evidence" value="ECO:0007669"/>
    <property type="project" value="UniProtKB-UniPathway"/>
</dbReference>
<evidence type="ECO:0000256" key="7">
    <source>
        <dbReference type="ARBA" id="ARBA00023002"/>
    </source>
</evidence>
<dbReference type="RefSeq" id="WP_111331151.1">
    <property type="nucleotide sequence ID" value="NZ_CP030032.1"/>
</dbReference>
<evidence type="ECO:0000256" key="5">
    <source>
        <dbReference type="ARBA" id="ARBA00022832"/>
    </source>
</evidence>
<keyword evidence="6" id="KW-0442">Lipid degradation</keyword>
<dbReference type="EMBL" id="CP030032">
    <property type="protein sequence ID" value="AWV87892.1"/>
    <property type="molecule type" value="Genomic_DNA"/>
</dbReference>
<comment type="similarity">
    <text evidence="13">Belongs to the enoyl-CoA hydratase/isomerase family.</text>
</comment>
<evidence type="ECO:0000256" key="6">
    <source>
        <dbReference type="ARBA" id="ARBA00022963"/>
    </source>
</evidence>
<evidence type="ECO:0000256" key="1">
    <source>
        <dbReference type="ARBA" id="ARBA00005005"/>
    </source>
</evidence>
<evidence type="ECO:0000256" key="13">
    <source>
        <dbReference type="RuleBase" id="RU003707"/>
    </source>
</evidence>
<dbReference type="OrthoDB" id="9771883at2"/>
<dbReference type="SUPFAM" id="SSF48179">
    <property type="entry name" value="6-phosphogluconate dehydrogenase C-terminal domain-like"/>
    <property type="match status" value="2"/>
</dbReference>
<proteinExistence type="inferred from homology"/>
<comment type="catalytic activity">
    <reaction evidence="12">
        <text>a (3S)-3-hydroxyacyl-CoA + NAD(+) = a 3-oxoacyl-CoA + NADH + H(+)</text>
        <dbReference type="Rhea" id="RHEA:22432"/>
        <dbReference type="ChEBI" id="CHEBI:15378"/>
        <dbReference type="ChEBI" id="CHEBI:57318"/>
        <dbReference type="ChEBI" id="CHEBI:57540"/>
        <dbReference type="ChEBI" id="CHEBI:57945"/>
        <dbReference type="ChEBI" id="CHEBI:90726"/>
        <dbReference type="EC" id="1.1.1.35"/>
    </reaction>
</comment>
<dbReference type="InterPro" id="IPR006176">
    <property type="entry name" value="3-OHacyl-CoA_DH_NAD-bd"/>
</dbReference>
<gene>
    <name evidence="14" type="primary">fadJ</name>
    <name evidence="14" type="ORF">DN745_00535</name>
</gene>
<name>A0A2Z4FG40_9DELT</name>
<keyword evidence="7 14" id="KW-0560">Oxidoreductase</keyword>
<evidence type="ECO:0000256" key="9">
    <source>
        <dbReference type="ARBA" id="ARBA00023098"/>
    </source>
</evidence>
<dbReference type="Gene3D" id="3.40.50.720">
    <property type="entry name" value="NAD(P)-binding Rossmann-like Domain"/>
    <property type="match status" value="1"/>
</dbReference>
<keyword evidence="9" id="KW-0443">Lipid metabolism</keyword>
<dbReference type="FunFam" id="3.90.226.10:FF:000011">
    <property type="entry name" value="Fatty acid oxidation complex subunit alpha"/>
    <property type="match status" value="1"/>
</dbReference>
<dbReference type="Pfam" id="PF02737">
    <property type="entry name" value="3HCDH_N"/>
    <property type="match status" value="1"/>
</dbReference>